<dbReference type="InterPro" id="IPR050229">
    <property type="entry name" value="GlpE_sulfurtransferase"/>
</dbReference>
<feature type="domain" description="Rhodanese" evidence="2">
    <location>
        <begin position="45"/>
        <end position="133"/>
    </location>
</feature>
<name>A0A3G6JCZ9_LACDL</name>
<dbReference type="InterPro" id="IPR001763">
    <property type="entry name" value="Rhodanese-like_dom"/>
</dbReference>
<dbReference type="SUPFAM" id="SSF52821">
    <property type="entry name" value="Rhodanese/Cell cycle control phosphatase"/>
    <property type="match status" value="1"/>
</dbReference>
<organism evidence="3">
    <name type="scientific">Lactobacillus delbrueckii subsp. lactis</name>
    <dbReference type="NCBI Taxonomy" id="29397"/>
    <lineage>
        <taxon>Bacteria</taxon>
        <taxon>Bacillati</taxon>
        <taxon>Bacillota</taxon>
        <taxon>Bacilli</taxon>
        <taxon>Lactobacillales</taxon>
        <taxon>Lactobacillaceae</taxon>
        <taxon>Lactobacillus</taxon>
    </lineage>
</organism>
<feature type="transmembrane region" description="Helical" evidence="1">
    <location>
        <begin position="6"/>
        <end position="25"/>
    </location>
</feature>
<proteinExistence type="predicted"/>
<keyword evidence="1" id="KW-0812">Transmembrane</keyword>
<dbReference type="SMART" id="SM00450">
    <property type="entry name" value="RHOD"/>
    <property type="match status" value="1"/>
</dbReference>
<evidence type="ECO:0000259" key="2">
    <source>
        <dbReference type="PROSITE" id="PS50206"/>
    </source>
</evidence>
<reference evidence="3" key="1">
    <citation type="submission" date="2018-07" db="EMBL/GenBank/DDBJ databases">
        <authorList>
            <person name="Somerville V."/>
        </authorList>
    </citation>
    <scope>NUCLEOTIDE SEQUENCE</scope>
    <source>
        <strain evidence="3">NWC_2_2</strain>
    </source>
</reference>
<dbReference type="CDD" id="cd00158">
    <property type="entry name" value="RHOD"/>
    <property type="match status" value="1"/>
</dbReference>
<dbReference type="InterPro" id="IPR036873">
    <property type="entry name" value="Rhodanese-like_dom_sf"/>
</dbReference>
<protein>
    <submittedName>
        <fullName evidence="3">Rhodanese-like domain-containing protein</fullName>
    </submittedName>
</protein>
<accession>A0A3G6JCZ9</accession>
<dbReference type="EMBL" id="CP031023">
    <property type="protein sequence ID" value="AZA15802.1"/>
    <property type="molecule type" value="Genomic_DNA"/>
</dbReference>
<dbReference type="Pfam" id="PF00581">
    <property type="entry name" value="Rhodanese"/>
    <property type="match status" value="1"/>
</dbReference>
<dbReference type="AlphaFoldDB" id="A0A3G6JCZ9"/>
<dbReference type="Gene3D" id="3.40.250.10">
    <property type="entry name" value="Rhodanese-like domain"/>
    <property type="match status" value="1"/>
</dbReference>
<keyword evidence="1" id="KW-1133">Transmembrane helix</keyword>
<gene>
    <name evidence="3" type="ORF">DQL93_03985</name>
</gene>
<dbReference type="PANTHER" id="PTHR43031">
    <property type="entry name" value="FAD-DEPENDENT OXIDOREDUCTASE"/>
    <property type="match status" value="1"/>
</dbReference>
<keyword evidence="1" id="KW-0472">Membrane</keyword>
<evidence type="ECO:0000256" key="1">
    <source>
        <dbReference type="SAM" id="Phobius"/>
    </source>
</evidence>
<sequence length="133" mass="15551">MTNFLIVLDVILGVILLGFLGFWAYNRIQAKRLGGELTNEEFKAGMRKAQIIDVREANEFKREHIDGARNIPYTMFKYQYTELRPDLPVYLYSDSLTMTMRCASILRKHNFAKVFYLKDGFSQWDGRKKAAKN</sequence>
<dbReference type="PANTHER" id="PTHR43031:SF18">
    <property type="entry name" value="RHODANESE-RELATED SULFURTRANSFERASES"/>
    <property type="match status" value="1"/>
</dbReference>
<dbReference type="PROSITE" id="PS50206">
    <property type="entry name" value="RHODANESE_3"/>
    <property type="match status" value="1"/>
</dbReference>
<evidence type="ECO:0000313" key="3">
    <source>
        <dbReference type="EMBL" id="AZA15802.1"/>
    </source>
</evidence>
<dbReference type="RefSeq" id="WP_138490910.1">
    <property type="nucleotide sequence ID" value="NZ_CP046131.1"/>
</dbReference>